<sequence>MKSDDPTSHDLPTGEMPVIRPADSRVTITGAEVAAEAAGIPVPTPTVDPETLLPHWTEEPTGQMPAVLQREEVVSSDPLDQIPAPVWREDETDYTVHDEQIGQIIGNVESNILLDVELDDVAVVEVPAVEASRPTQSRAERLRQSDQKLLKNRSTRTAPPKDIRKATITGLLAALVVVGIFLAGPIPVVILVSVALAAAIAEIFAAFRSAGARPATLLGVLATVALALGTYNRGEAALSLVSFLFIFAVFAWYLATPTKFDMLDGLGVTVIGYIWIAVMGSFAMLLISPVNYKDRHGLAFLMGAIIVTVANDTGALFVGRIFGQRKLAPTISAGKTVEGAVGGLLTGLLFAVVVLPQIHPWNVGAAALLGLLVGVVAPLGDLFESLVKRTLGLKDMGEVLPGHGGVVDRIDGLIFVLPVTYYLVHILNIG</sequence>
<gene>
    <name evidence="15" type="ORF">UFOPK3381_00943</name>
</gene>
<dbReference type="GO" id="GO:0016024">
    <property type="term" value="P:CDP-diacylglycerol biosynthetic process"/>
    <property type="evidence" value="ECO:0007669"/>
    <property type="project" value="TreeGrafter"/>
</dbReference>
<feature type="transmembrane region" description="Helical" evidence="14">
    <location>
        <begin position="339"/>
        <end position="358"/>
    </location>
</feature>
<evidence type="ECO:0000256" key="14">
    <source>
        <dbReference type="SAM" id="Phobius"/>
    </source>
</evidence>
<feature type="compositionally biased region" description="Basic and acidic residues" evidence="13">
    <location>
        <begin position="138"/>
        <end position="149"/>
    </location>
</feature>
<accession>A0A6J7DS68</accession>
<comment type="subcellular location">
    <subcellularLocation>
        <location evidence="1">Cell membrane</location>
        <topology evidence="1">Multi-pass membrane protein</topology>
    </subcellularLocation>
</comment>
<reference evidence="15" key="1">
    <citation type="submission" date="2020-05" db="EMBL/GenBank/DDBJ databases">
        <authorList>
            <person name="Chiriac C."/>
            <person name="Salcher M."/>
            <person name="Ghai R."/>
            <person name="Kavagutti S V."/>
        </authorList>
    </citation>
    <scope>NUCLEOTIDE SEQUENCE</scope>
</reference>
<evidence type="ECO:0000256" key="7">
    <source>
        <dbReference type="ARBA" id="ARBA00022695"/>
    </source>
</evidence>
<organism evidence="15">
    <name type="scientific">freshwater metagenome</name>
    <dbReference type="NCBI Taxonomy" id="449393"/>
    <lineage>
        <taxon>unclassified sequences</taxon>
        <taxon>metagenomes</taxon>
        <taxon>ecological metagenomes</taxon>
    </lineage>
</organism>
<feature type="transmembrane region" description="Helical" evidence="14">
    <location>
        <begin position="214"/>
        <end position="231"/>
    </location>
</feature>
<evidence type="ECO:0000256" key="11">
    <source>
        <dbReference type="ARBA" id="ARBA00023209"/>
    </source>
</evidence>
<keyword evidence="9" id="KW-0443">Lipid metabolism</keyword>
<keyword evidence="5" id="KW-0808">Transferase</keyword>
<evidence type="ECO:0000256" key="4">
    <source>
        <dbReference type="ARBA" id="ARBA00022516"/>
    </source>
</evidence>
<dbReference type="GO" id="GO:0005886">
    <property type="term" value="C:plasma membrane"/>
    <property type="evidence" value="ECO:0007669"/>
    <property type="project" value="UniProtKB-SubCell"/>
</dbReference>
<dbReference type="InterPro" id="IPR000374">
    <property type="entry name" value="PC_trans"/>
</dbReference>
<protein>
    <submittedName>
        <fullName evidence="15">Unannotated protein</fullName>
    </submittedName>
</protein>
<keyword evidence="11" id="KW-0594">Phospholipid biosynthesis</keyword>
<evidence type="ECO:0000256" key="8">
    <source>
        <dbReference type="ARBA" id="ARBA00022989"/>
    </source>
</evidence>
<feature type="region of interest" description="Disordered" evidence="13">
    <location>
        <begin position="134"/>
        <end position="158"/>
    </location>
</feature>
<evidence type="ECO:0000256" key="6">
    <source>
        <dbReference type="ARBA" id="ARBA00022692"/>
    </source>
</evidence>
<keyword evidence="12" id="KW-1208">Phospholipid metabolism</keyword>
<keyword evidence="3" id="KW-1003">Cell membrane</keyword>
<comment type="similarity">
    <text evidence="2">Belongs to the CDS family.</text>
</comment>
<name>A0A6J7DS68_9ZZZZ</name>
<evidence type="ECO:0000313" key="15">
    <source>
        <dbReference type="EMBL" id="CAB4873407.1"/>
    </source>
</evidence>
<evidence type="ECO:0000256" key="12">
    <source>
        <dbReference type="ARBA" id="ARBA00023264"/>
    </source>
</evidence>
<feature type="transmembrane region" description="Helical" evidence="14">
    <location>
        <begin position="364"/>
        <end position="383"/>
    </location>
</feature>
<feature type="transmembrane region" description="Helical" evidence="14">
    <location>
        <begin position="299"/>
        <end position="318"/>
    </location>
</feature>
<keyword evidence="6 14" id="KW-0812">Transmembrane</keyword>
<dbReference type="AlphaFoldDB" id="A0A6J7DS68"/>
<keyword evidence="7" id="KW-0548">Nucleotidyltransferase</keyword>
<keyword evidence="4" id="KW-0444">Lipid biosynthesis</keyword>
<feature type="region of interest" description="Disordered" evidence="13">
    <location>
        <begin position="1"/>
        <end position="22"/>
    </location>
</feature>
<dbReference type="PROSITE" id="PS01315">
    <property type="entry name" value="CDS"/>
    <property type="match status" value="1"/>
</dbReference>
<evidence type="ECO:0000256" key="9">
    <source>
        <dbReference type="ARBA" id="ARBA00023098"/>
    </source>
</evidence>
<dbReference type="GO" id="GO:0004605">
    <property type="term" value="F:phosphatidate cytidylyltransferase activity"/>
    <property type="evidence" value="ECO:0007669"/>
    <property type="project" value="TreeGrafter"/>
</dbReference>
<evidence type="ECO:0000256" key="13">
    <source>
        <dbReference type="SAM" id="MobiDB-lite"/>
    </source>
</evidence>
<evidence type="ECO:0000256" key="2">
    <source>
        <dbReference type="ARBA" id="ARBA00010185"/>
    </source>
</evidence>
<dbReference type="Pfam" id="PF01148">
    <property type="entry name" value="CTP_transf_1"/>
    <property type="match status" value="1"/>
</dbReference>
<dbReference type="EMBL" id="CAFBLN010000038">
    <property type="protein sequence ID" value="CAB4873407.1"/>
    <property type="molecule type" value="Genomic_DNA"/>
</dbReference>
<evidence type="ECO:0000256" key="3">
    <source>
        <dbReference type="ARBA" id="ARBA00022475"/>
    </source>
</evidence>
<feature type="transmembrane region" description="Helical" evidence="14">
    <location>
        <begin position="188"/>
        <end position="207"/>
    </location>
</feature>
<feature type="transmembrane region" description="Helical" evidence="14">
    <location>
        <begin position="237"/>
        <end position="254"/>
    </location>
</feature>
<evidence type="ECO:0000256" key="10">
    <source>
        <dbReference type="ARBA" id="ARBA00023136"/>
    </source>
</evidence>
<dbReference type="PANTHER" id="PTHR46382:SF1">
    <property type="entry name" value="PHOSPHATIDATE CYTIDYLYLTRANSFERASE"/>
    <property type="match status" value="1"/>
</dbReference>
<keyword evidence="8 14" id="KW-1133">Transmembrane helix</keyword>
<feature type="transmembrane region" description="Helical" evidence="14">
    <location>
        <begin position="266"/>
        <end position="287"/>
    </location>
</feature>
<keyword evidence="10 14" id="KW-0472">Membrane</keyword>
<dbReference type="PANTHER" id="PTHR46382">
    <property type="entry name" value="PHOSPHATIDATE CYTIDYLYLTRANSFERASE"/>
    <property type="match status" value="1"/>
</dbReference>
<evidence type="ECO:0000256" key="1">
    <source>
        <dbReference type="ARBA" id="ARBA00004651"/>
    </source>
</evidence>
<proteinExistence type="inferred from homology"/>
<evidence type="ECO:0000256" key="5">
    <source>
        <dbReference type="ARBA" id="ARBA00022679"/>
    </source>
</evidence>